<keyword evidence="1" id="KW-1185">Reference proteome</keyword>
<evidence type="ECO:0000313" key="1">
    <source>
        <dbReference type="Proteomes" id="UP000887565"/>
    </source>
</evidence>
<reference evidence="2" key="1">
    <citation type="submission" date="2022-11" db="UniProtKB">
        <authorList>
            <consortium name="WormBaseParasite"/>
        </authorList>
    </citation>
    <scope>IDENTIFICATION</scope>
</reference>
<sequence length="143" mass="16419">MIQLDGEHDNGMSWVQDATSQAVTLAELSIKDLLQRQKLVGFEDRSIRGWAIAYEYDNHPICTRILKLAKRQDSPQNKKEPLTIEHLQLMVAHISASPTLANLRIKAIMLICFIFLHISEALDIRRCDLKICTEYIEDNNSEK</sequence>
<protein>
    <submittedName>
        <fullName evidence="2">Uncharacterized protein</fullName>
    </submittedName>
</protein>
<dbReference type="AlphaFoldDB" id="A0A915KP49"/>
<evidence type="ECO:0000313" key="2">
    <source>
        <dbReference type="WBParaSite" id="nRc.2.0.1.t40561-RA"/>
    </source>
</evidence>
<dbReference type="Proteomes" id="UP000887565">
    <property type="component" value="Unplaced"/>
</dbReference>
<proteinExistence type="predicted"/>
<dbReference type="WBParaSite" id="nRc.2.0.1.t40561-RA">
    <property type="protein sequence ID" value="nRc.2.0.1.t40561-RA"/>
    <property type="gene ID" value="nRc.2.0.1.g40561"/>
</dbReference>
<name>A0A915KP49_ROMCU</name>
<organism evidence="1 2">
    <name type="scientific">Romanomermis culicivorax</name>
    <name type="common">Nematode worm</name>
    <dbReference type="NCBI Taxonomy" id="13658"/>
    <lineage>
        <taxon>Eukaryota</taxon>
        <taxon>Metazoa</taxon>
        <taxon>Ecdysozoa</taxon>
        <taxon>Nematoda</taxon>
        <taxon>Enoplea</taxon>
        <taxon>Dorylaimia</taxon>
        <taxon>Mermithida</taxon>
        <taxon>Mermithoidea</taxon>
        <taxon>Mermithidae</taxon>
        <taxon>Romanomermis</taxon>
    </lineage>
</organism>
<accession>A0A915KP49</accession>